<evidence type="ECO:0000313" key="1">
    <source>
        <dbReference type="EMBL" id="VEJ20643.1"/>
    </source>
</evidence>
<name>A0A3S4YPY9_9NEIS</name>
<keyword evidence="2" id="KW-1185">Reference proteome</keyword>
<dbReference type="STRING" id="326522.BWD08_01515"/>
<dbReference type="RefSeq" id="WP_126303922.1">
    <property type="nucleotide sequence ID" value="NZ_LR134516.1"/>
</dbReference>
<dbReference type="Proteomes" id="UP000268229">
    <property type="component" value="Chromosome"/>
</dbReference>
<dbReference type="EMBL" id="LR134516">
    <property type="protein sequence ID" value="VEJ20643.1"/>
    <property type="molecule type" value="Genomic_DNA"/>
</dbReference>
<organism evidence="1 2">
    <name type="scientific">Neisseria animaloris</name>
    <dbReference type="NCBI Taxonomy" id="326522"/>
    <lineage>
        <taxon>Bacteria</taxon>
        <taxon>Pseudomonadati</taxon>
        <taxon>Pseudomonadota</taxon>
        <taxon>Betaproteobacteria</taxon>
        <taxon>Neisseriales</taxon>
        <taxon>Neisseriaceae</taxon>
        <taxon>Neisseria</taxon>
    </lineage>
</organism>
<dbReference type="InterPro" id="IPR036388">
    <property type="entry name" value="WH-like_DNA-bd_sf"/>
</dbReference>
<dbReference type="SUPFAM" id="SSF46785">
    <property type="entry name" value="Winged helix' DNA-binding domain"/>
    <property type="match status" value="1"/>
</dbReference>
<dbReference type="OrthoDB" id="8910510at2"/>
<protein>
    <submittedName>
        <fullName evidence="1">Uncharacterized protein</fullName>
    </submittedName>
</protein>
<reference evidence="1 2" key="1">
    <citation type="submission" date="2018-12" db="EMBL/GenBank/DDBJ databases">
        <authorList>
            <consortium name="Pathogen Informatics"/>
        </authorList>
    </citation>
    <scope>NUCLEOTIDE SEQUENCE [LARGE SCALE GENOMIC DNA]</scope>
    <source>
        <strain evidence="1 2">NCTC12227</strain>
    </source>
</reference>
<dbReference type="InterPro" id="IPR036390">
    <property type="entry name" value="WH_DNA-bd_sf"/>
</dbReference>
<accession>A0A3S4YPY9</accession>
<dbReference type="Gene3D" id="1.10.10.10">
    <property type="entry name" value="Winged helix-like DNA-binding domain superfamily/Winged helix DNA-binding domain"/>
    <property type="match status" value="1"/>
</dbReference>
<dbReference type="AlphaFoldDB" id="A0A3S4YPY9"/>
<dbReference type="KEGG" id="nani:NCTC12227_00352"/>
<gene>
    <name evidence="1" type="ORF">NCTC12227_00352</name>
</gene>
<proteinExistence type="predicted"/>
<evidence type="ECO:0000313" key="2">
    <source>
        <dbReference type="Proteomes" id="UP000268229"/>
    </source>
</evidence>
<sequence>MARRHQRGKRTIRPYRQLPVEVIRAPQFRALSGTAVKVLLYLLSQYTGSNNGNLQAGQTEAASAEIGVSSRAVKAAIKELKDTGFITVSRQGGKNRCSLYALTFFAVDDCGGILDIQATHTFTDDWKTAV</sequence>